<dbReference type="Proteomes" id="UP000242180">
    <property type="component" value="Unassembled WGS sequence"/>
</dbReference>
<comment type="caution">
    <text evidence="1">The sequence shown here is derived from an EMBL/GenBank/DDBJ whole genome shotgun (WGS) entry which is preliminary data.</text>
</comment>
<reference evidence="1 2" key="1">
    <citation type="submission" date="2016-07" db="EMBL/GenBank/DDBJ databases">
        <title>Pervasive Adenine N6-methylation of Active Genes in Fungi.</title>
        <authorList>
            <consortium name="DOE Joint Genome Institute"/>
            <person name="Mondo S.J."/>
            <person name="Dannebaum R.O."/>
            <person name="Kuo R.C."/>
            <person name="Labutti K."/>
            <person name="Haridas S."/>
            <person name="Kuo A."/>
            <person name="Salamov A."/>
            <person name="Ahrendt S.R."/>
            <person name="Lipzen A."/>
            <person name="Sullivan W."/>
            <person name="Andreopoulos W.B."/>
            <person name="Clum A."/>
            <person name="Lindquist E."/>
            <person name="Daum C."/>
            <person name="Ramamoorthy G.K."/>
            <person name="Gryganskyi A."/>
            <person name="Culley D."/>
            <person name="Magnuson J.K."/>
            <person name="James T.Y."/>
            <person name="O'Malley M.A."/>
            <person name="Stajich J.E."/>
            <person name="Spatafora J.W."/>
            <person name="Visel A."/>
            <person name="Grigoriev I.V."/>
        </authorList>
    </citation>
    <scope>NUCLEOTIDE SEQUENCE [LARGE SCALE GENOMIC DNA]</scope>
    <source>
        <strain evidence="1 2">NRRL 2496</strain>
    </source>
</reference>
<protein>
    <submittedName>
        <fullName evidence="1">Uncharacterized protein</fullName>
    </submittedName>
</protein>
<name>A0A1X2HJN2_SYNRA</name>
<evidence type="ECO:0000313" key="2">
    <source>
        <dbReference type="Proteomes" id="UP000242180"/>
    </source>
</evidence>
<proteinExistence type="predicted"/>
<dbReference type="InParanoid" id="A0A1X2HJN2"/>
<keyword evidence="2" id="KW-1185">Reference proteome</keyword>
<accession>A0A1X2HJN2</accession>
<dbReference type="EMBL" id="MCGN01000003">
    <property type="protein sequence ID" value="ORY99300.1"/>
    <property type="molecule type" value="Genomic_DNA"/>
</dbReference>
<dbReference type="AlphaFoldDB" id="A0A1X2HJN2"/>
<gene>
    <name evidence="1" type="ORF">BCR43DRAFT_489061</name>
</gene>
<sequence>MNFIRLHREKVFQTKPQRHRYVVQEHTPEPSRPNQIDLQVEPFSRRARKEELDTSAAFQAVLHFIFKQTVKTRMALNPAVIDDRKTDLGQAPNYDGRLQRPNTYTYVSPVAQDRSSSASKNTKPSSNYCLRICAFMDLSVPPMHTGAVFLEFTASGYPRLRWRTIFRYGKSSYGAFEGAYYSLRTTGKALSTEYGTTENVKHTMTAVRAVSGGLRRKSISLGDQLRERQEIRGKYGLGVS</sequence>
<evidence type="ECO:0000313" key="1">
    <source>
        <dbReference type="EMBL" id="ORY99300.1"/>
    </source>
</evidence>
<organism evidence="1 2">
    <name type="scientific">Syncephalastrum racemosum</name>
    <name type="common">Filamentous fungus</name>
    <dbReference type="NCBI Taxonomy" id="13706"/>
    <lineage>
        <taxon>Eukaryota</taxon>
        <taxon>Fungi</taxon>
        <taxon>Fungi incertae sedis</taxon>
        <taxon>Mucoromycota</taxon>
        <taxon>Mucoromycotina</taxon>
        <taxon>Mucoromycetes</taxon>
        <taxon>Mucorales</taxon>
        <taxon>Syncephalastraceae</taxon>
        <taxon>Syncephalastrum</taxon>
    </lineage>
</organism>